<accession>A0ABW1ZG16</accession>
<gene>
    <name evidence="3" type="ORF">ACFP90_02790</name>
</gene>
<proteinExistence type="predicted"/>
<organism evidence="3 4">
    <name type="scientific">Deinococcus multiflagellatus</name>
    <dbReference type="NCBI Taxonomy" id="1656887"/>
    <lineage>
        <taxon>Bacteria</taxon>
        <taxon>Thermotogati</taxon>
        <taxon>Deinococcota</taxon>
        <taxon>Deinococci</taxon>
        <taxon>Deinococcales</taxon>
        <taxon>Deinococcaceae</taxon>
        <taxon>Deinococcus</taxon>
    </lineage>
</organism>
<dbReference type="EMBL" id="JBHSWB010000001">
    <property type="protein sequence ID" value="MFC6659418.1"/>
    <property type="molecule type" value="Genomic_DNA"/>
</dbReference>
<feature type="transmembrane region" description="Helical" evidence="2">
    <location>
        <begin position="60"/>
        <end position="78"/>
    </location>
</feature>
<keyword evidence="2" id="KW-1133">Transmembrane helix</keyword>
<reference evidence="4" key="1">
    <citation type="journal article" date="2019" name="Int. J. Syst. Evol. Microbiol.">
        <title>The Global Catalogue of Microorganisms (GCM) 10K type strain sequencing project: providing services to taxonomists for standard genome sequencing and annotation.</title>
        <authorList>
            <consortium name="The Broad Institute Genomics Platform"/>
            <consortium name="The Broad Institute Genome Sequencing Center for Infectious Disease"/>
            <person name="Wu L."/>
            <person name="Ma J."/>
        </authorList>
    </citation>
    <scope>NUCLEOTIDE SEQUENCE [LARGE SCALE GENOMIC DNA]</scope>
    <source>
        <strain evidence="4">CCUG 63830</strain>
    </source>
</reference>
<sequence length="198" mass="20491">MFARVGTAALAASQIVGTLEGIFIVGSFGLMSAATVFTSRALGAGDAAGARLWLGRIGRAGLLTGASFGLLFALSALLVPPLFPRVGAEVHHIALVGVLISAVTQVAKVRNMIIGGGVLPGAADGRGVILGDVVGAFVVGLPLAIWLGLFTPLGVWGVFLGRSAEELVKVAIFEWRLRRVNWERLAQEQMGKEAVAAH</sequence>
<dbReference type="Proteomes" id="UP001596317">
    <property type="component" value="Unassembled WGS sequence"/>
</dbReference>
<evidence type="ECO:0000256" key="1">
    <source>
        <dbReference type="ARBA" id="ARBA00022448"/>
    </source>
</evidence>
<name>A0ABW1ZG16_9DEIO</name>
<evidence type="ECO:0000256" key="2">
    <source>
        <dbReference type="SAM" id="Phobius"/>
    </source>
</evidence>
<keyword evidence="1" id="KW-0813">Transport</keyword>
<dbReference type="PANTHER" id="PTHR43298:SF2">
    <property type="entry name" value="FMN_FAD EXPORTER YEEO-RELATED"/>
    <property type="match status" value="1"/>
</dbReference>
<comment type="caution">
    <text evidence="3">The sequence shown here is derived from an EMBL/GenBank/DDBJ whole genome shotgun (WGS) entry which is preliminary data.</text>
</comment>
<dbReference type="Pfam" id="PF01554">
    <property type="entry name" value="MatE"/>
    <property type="match status" value="1"/>
</dbReference>
<evidence type="ECO:0000313" key="4">
    <source>
        <dbReference type="Proteomes" id="UP001596317"/>
    </source>
</evidence>
<keyword evidence="2" id="KW-0812">Transmembrane</keyword>
<dbReference type="InterPro" id="IPR002528">
    <property type="entry name" value="MATE_fam"/>
</dbReference>
<feature type="transmembrane region" description="Helical" evidence="2">
    <location>
        <begin position="128"/>
        <end position="149"/>
    </location>
</feature>
<keyword evidence="2" id="KW-0472">Membrane</keyword>
<evidence type="ECO:0000313" key="3">
    <source>
        <dbReference type="EMBL" id="MFC6659418.1"/>
    </source>
</evidence>
<protein>
    <submittedName>
        <fullName evidence="3">MATE family efflux transporter</fullName>
    </submittedName>
</protein>
<dbReference type="PANTHER" id="PTHR43298">
    <property type="entry name" value="MULTIDRUG RESISTANCE PROTEIN NORM-RELATED"/>
    <property type="match status" value="1"/>
</dbReference>
<keyword evidence="4" id="KW-1185">Reference proteome</keyword>
<feature type="transmembrane region" description="Helical" evidence="2">
    <location>
        <begin position="90"/>
        <end position="107"/>
    </location>
</feature>
<dbReference type="InterPro" id="IPR050222">
    <property type="entry name" value="MATE_MdtK"/>
</dbReference>
<dbReference type="RefSeq" id="WP_380054008.1">
    <property type="nucleotide sequence ID" value="NZ_JBHSWB010000001.1"/>
</dbReference>
<feature type="transmembrane region" description="Helical" evidence="2">
    <location>
        <begin position="21"/>
        <end position="39"/>
    </location>
</feature>